<dbReference type="SMART" id="SM00355">
    <property type="entry name" value="ZnF_C2H2"/>
    <property type="match status" value="3"/>
</dbReference>
<proteinExistence type="predicted"/>
<dbReference type="InterPro" id="IPR036236">
    <property type="entry name" value="Znf_C2H2_sf"/>
</dbReference>
<evidence type="ECO:0000256" key="3">
    <source>
        <dbReference type="ARBA" id="ARBA00022833"/>
    </source>
</evidence>
<keyword evidence="3" id="KW-0862">Zinc</keyword>
<dbReference type="GO" id="GO:0003677">
    <property type="term" value="F:DNA binding"/>
    <property type="evidence" value="ECO:0007669"/>
    <property type="project" value="InterPro"/>
</dbReference>
<accession>A0A922MY37</accession>
<keyword evidence="1" id="KW-0479">Metal-binding</keyword>
<comment type="caution">
    <text evidence="6">The sequence shown here is derived from an EMBL/GenBank/DDBJ whole genome shotgun (WGS) entry which is preliminary data.</text>
</comment>
<dbReference type="InterPro" id="IPR003656">
    <property type="entry name" value="Znf_BED"/>
</dbReference>
<evidence type="ECO:0000259" key="5">
    <source>
        <dbReference type="PROSITE" id="PS50808"/>
    </source>
</evidence>
<dbReference type="InterPro" id="IPR013087">
    <property type="entry name" value="Znf_C2H2_type"/>
</dbReference>
<dbReference type="EMBL" id="JACEFF010000057">
    <property type="protein sequence ID" value="KAH9645068.1"/>
    <property type="molecule type" value="Genomic_DNA"/>
</dbReference>
<evidence type="ECO:0000256" key="4">
    <source>
        <dbReference type="PROSITE-ProRule" id="PRU00027"/>
    </source>
</evidence>
<dbReference type="Proteomes" id="UP000814243">
    <property type="component" value="Unassembled WGS sequence"/>
</dbReference>
<dbReference type="GO" id="GO:0008270">
    <property type="term" value="F:zinc ion binding"/>
    <property type="evidence" value="ECO:0007669"/>
    <property type="project" value="UniProtKB-KW"/>
</dbReference>
<organism evidence="6 7">
    <name type="scientific">Spodoptera exigua</name>
    <name type="common">Beet armyworm</name>
    <name type="synonym">Noctua fulgens</name>
    <dbReference type="NCBI Taxonomy" id="7107"/>
    <lineage>
        <taxon>Eukaryota</taxon>
        <taxon>Metazoa</taxon>
        <taxon>Ecdysozoa</taxon>
        <taxon>Arthropoda</taxon>
        <taxon>Hexapoda</taxon>
        <taxon>Insecta</taxon>
        <taxon>Pterygota</taxon>
        <taxon>Neoptera</taxon>
        <taxon>Endopterygota</taxon>
        <taxon>Lepidoptera</taxon>
        <taxon>Glossata</taxon>
        <taxon>Ditrysia</taxon>
        <taxon>Noctuoidea</taxon>
        <taxon>Noctuidae</taxon>
        <taxon>Amphipyrinae</taxon>
        <taxon>Spodoptera</taxon>
    </lineage>
</organism>
<gene>
    <name evidence="6" type="ORF">HF086_005613</name>
</gene>
<evidence type="ECO:0000313" key="6">
    <source>
        <dbReference type="EMBL" id="KAH9645068.1"/>
    </source>
</evidence>
<reference evidence="6" key="1">
    <citation type="journal article" date="2021" name="G3 (Bethesda)">
        <title>Genome and transcriptome analysis of the beet armyworm Spodoptera exigua reveals targets for pest control. .</title>
        <authorList>
            <person name="Simon S."/>
            <person name="Breeschoten T."/>
            <person name="Jansen H.J."/>
            <person name="Dirks R.P."/>
            <person name="Schranz M.E."/>
            <person name="Ros V.I.D."/>
        </authorList>
    </citation>
    <scope>NUCLEOTIDE SEQUENCE</scope>
    <source>
        <strain evidence="6">TB_SE_WUR_2020</strain>
    </source>
</reference>
<name>A0A922MY37_SPOEX</name>
<protein>
    <recommendedName>
        <fullName evidence="5">BED-type domain-containing protein</fullName>
    </recommendedName>
</protein>
<sequence length="278" mass="31974">MKCNLCDINLKVDEKSMELVEHMKVDHKDIYDLHKDNPEATVGFRIEFLNLNMLKDDGDPKNEPVILGEVCETTTETIEQKVEDISTKADDSNLPFVLLDRKKKPRRESAGPRKRSWVWKYFDKLSNIIYRCKLCNVVLSIKGCNSNNMNRHVRSRHPMVFKSEVTKREKSDTILVDSGFVLTSETNTPYAIKTEEIYASDRDFEEIITTGDQSWVWKVFEAIDNDFYSCKICQYKCLKCSDIDKSMAGILNHLKLEHGVVSGDQIITGADVETEETC</sequence>
<evidence type="ECO:0000313" key="7">
    <source>
        <dbReference type="Proteomes" id="UP000814243"/>
    </source>
</evidence>
<feature type="domain" description="BED-type" evidence="5">
    <location>
        <begin position="113"/>
        <end position="164"/>
    </location>
</feature>
<keyword evidence="2 4" id="KW-0863">Zinc-finger</keyword>
<dbReference type="SMART" id="SM00614">
    <property type="entry name" value="ZnF_BED"/>
    <property type="match status" value="1"/>
</dbReference>
<dbReference type="SUPFAM" id="SSF57667">
    <property type="entry name" value="beta-beta-alpha zinc fingers"/>
    <property type="match status" value="1"/>
</dbReference>
<dbReference type="AlphaFoldDB" id="A0A922MY37"/>
<evidence type="ECO:0000256" key="2">
    <source>
        <dbReference type="ARBA" id="ARBA00022771"/>
    </source>
</evidence>
<dbReference type="Pfam" id="PF02892">
    <property type="entry name" value="zf-BED"/>
    <property type="match status" value="1"/>
</dbReference>
<evidence type="ECO:0000256" key="1">
    <source>
        <dbReference type="ARBA" id="ARBA00022723"/>
    </source>
</evidence>
<dbReference type="PROSITE" id="PS50808">
    <property type="entry name" value="ZF_BED"/>
    <property type="match status" value="1"/>
</dbReference>